<name>A0ABS8MLM1_9FLAO</name>
<sequence>MQQFNFRNNTLNLKVKKSPLAVRIVMFFFAFAFFIFPLVGTIVSVLTGGGLQIGYFIGIGIFGLMGFYLLRVSLWNTYGEETIEILNGKVIYEASYGWFKDGKKETAISVPKYSFKSVGYEEDNQAVLKITDGESEVESVVKMSMEQLESLLFILNK</sequence>
<gene>
    <name evidence="2" type="ORF">LNP81_22895</name>
</gene>
<feature type="transmembrane region" description="Helical" evidence="1">
    <location>
        <begin position="52"/>
        <end position="70"/>
    </location>
</feature>
<keyword evidence="1" id="KW-0472">Membrane</keyword>
<proteinExistence type="predicted"/>
<keyword evidence="3" id="KW-1185">Reference proteome</keyword>
<dbReference type="RefSeq" id="WP_230039595.1">
    <property type="nucleotide sequence ID" value="NZ_JAJJMM010000001.1"/>
</dbReference>
<organism evidence="2 3">
    <name type="scientific">Flavobacterium piscisymbiosum</name>
    <dbReference type="NCBI Taxonomy" id="2893753"/>
    <lineage>
        <taxon>Bacteria</taxon>
        <taxon>Pseudomonadati</taxon>
        <taxon>Bacteroidota</taxon>
        <taxon>Flavobacteriia</taxon>
        <taxon>Flavobacteriales</taxon>
        <taxon>Flavobacteriaceae</taxon>
        <taxon>Flavobacterium</taxon>
    </lineage>
</organism>
<comment type="caution">
    <text evidence="2">The sequence shown here is derived from an EMBL/GenBank/DDBJ whole genome shotgun (WGS) entry which is preliminary data.</text>
</comment>
<evidence type="ECO:0000313" key="2">
    <source>
        <dbReference type="EMBL" id="MCC9065851.1"/>
    </source>
</evidence>
<keyword evidence="1" id="KW-0812">Transmembrane</keyword>
<feature type="transmembrane region" description="Helical" evidence="1">
    <location>
        <begin position="20"/>
        <end position="46"/>
    </location>
</feature>
<evidence type="ECO:0000256" key="1">
    <source>
        <dbReference type="SAM" id="Phobius"/>
    </source>
</evidence>
<keyword evidence="1" id="KW-1133">Transmembrane helix</keyword>
<reference evidence="2" key="1">
    <citation type="submission" date="2021-11" db="EMBL/GenBank/DDBJ databases">
        <title>Description of novel Flavobacterium species.</title>
        <authorList>
            <person name="Saticioglu I.B."/>
            <person name="Ay H."/>
            <person name="Altun S."/>
            <person name="Duman M."/>
        </authorList>
    </citation>
    <scope>NUCLEOTIDE SEQUENCE</scope>
    <source>
        <strain evidence="2">F-30</strain>
    </source>
</reference>
<accession>A0ABS8MLM1</accession>
<protein>
    <submittedName>
        <fullName evidence="2">Uncharacterized protein</fullName>
    </submittedName>
</protein>
<evidence type="ECO:0000313" key="3">
    <source>
        <dbReference type="Proteomes" id="UP001430679"/>
    </source>
</evidence>
<dbReference type="EMBL" id="JAJJMM010000001">
    <property type="protein sequence ID" value="MCC9065851.1"/>
    <property type="molecule type" value="Genomic_DNA"/>
</dbReference>
<dbReference type="Proteomes" id="UP001430679">
    <property type="component" value="Unassembled WGS sequence"/>
</dbReference>